<dbReference type="InterPro" id="IPR037294">
    <property type="entry name" value="ABC_BtuC-like"/>
</dbReference>
<keyword evidence="5" id="KW-1003">Cell membrane</keyword>
<dbReference type="OrthoDB" id="9783937at2"/>
<evidence type="ECO:0000256" key="9">
    <source>
        <dbReference type="ARBA" id="ARBA00022989"/>
    </source>
</evidence>
<comment type="function">
    <text evidence="1">Involved in the high-affinity zinc uptake transport system.</text>
</comment>
<comment type="subcellular location">
    <subcellularLocation>
        <location evidence="2 13">Cell membrane</location>
        <topology evidence="2 13">Multi-pass membrane protein</topology>
    </subcellularLocation>
</comment>
<evidence type="ECO:0000313" key="16">
    <source>
        <dbReference type="Proteomes" id="UP000470384"/>
    </source>
</evidence>
<feature type="transmembrane region" description="Helical" evidence="14">
    <location>
        <begin position="242"/>
        <end position="261"/>
    </location>
</feature>
<accession>A0A845QC05</accession>
<dbReference type="GO" id="GO:0006829">
    <property type="term" value="P:zinc ion transport"/>
    <property type="evidence" value="ECO:0007669"/>
    <property type="project" value="UniProtKB-KW"/>
</dbReference>
<evidence type="ECO:0000256" key="12">
    <source>
        <dbReference type="ARBA" id="ARBA00040080"/>
    </source>
</evidence>
<proteinExistence type="inferred from homology"/>
<dbReference type="SUPFAM" id="SSF81345">
    <property type="entry name" value="ABC transporter involved in vitamin B12 uptake, BtuC"/>
    <property type="match status" value="1"/>
</dbReference>
<keyword evidence="10" id="KW-0406">Ion transport</keyword>
<feature type="transmembrane region" description="Helical" evidence="14">
    <location>
        <begin position="5"/>
        <end position="29"/>
    </location>
</feature>
<dbReference type="InterPro" id="IPR001626">
    <property type="entry name" value="ABC_TroCD"/>
</dbReference>
<gene>
    <name evidence="15" type="ORF">GTQ45_09655</name>
</gene>
<dbReference type="Pfam" id="PF00950">
    <property type="entry name" value="ABC-3"/>
    <property type="match status" value="1"/>
</dbReference>
<reference evidence="15 16" key="1">
    <citation type="journal article" date="2016" name="Int. J. Syst. Evol. Microbiol.">
        <title>Pyruvatibacter mobilis gen. nov., sp. nov., a marine bacterium from the culture broth of Picochlorum sp. 122.</title>
        <authorList>
            <person name="Wang G."/>
            <person name="Tang M."/>
            <person name="Wu H."/>
            <person name="Dai S."/>
            <person name="Li T."/>
            <person name="Chen C."/>
            <person name="He H."/>
            <person name="Fan J."/>
            <person name="Xiang W."/>
            <person name="Li X."/>
        </authorList>
    </citation>
    <scope>NUCLEOTIDE SEQUENCE [LARGE SCALE GENOMIC DNA]</scope>
    <source>
        <strain evidence="15 16">GYP-11</strain>
    </source>
</reference>
<comment type="caution">
    <text evidence="15">The sequence shown here is derived from an EMBL/GenBank/DDBJ whole genome shotgun (WGS) entry which is preliminary data.</text>
</comment>
<evidence type="ECO:0000256" key="11">
    <source>
        <dbReference type="ARBA" id="ARBA00023136"/>
    </source>
</evidence>
<dbReference type="PANTHER" id="PTHR30477:SF23">
    <property type="entry name" value="HIGH-AFFINITY ZINC UPTAKE SYSTEM MEMBRANE PROTEIN ZNUB"/>
    <property type="match status" value="1"/>
</dbReference>
<keyword evidence="4 13" id="KW-0813">Transport</keyword>
<dbReference type="GO" id="GO:0055085">
    <property type="term" value="P:transmembrane transport"/>
    <property type="evidence" value="ECO:0007669"/>
    <property type="project" value="InterPro"/>
</dbReference>
<dbReference type="GO" id="GO:0010043">
    <property type="term" value="P:response to zinc ion"/>
    <property type="evidence" value="ECO:0007669"/>
    <property type="project" value="TreeGrafter"/>
</dbReference>
<dbReference type="Proteomes" id="UP000470384">
    <property type="component" value="Unassembled WGS sequence"/>
</dbReference>
<organism evidence="15 16">
    <name type="scientific">Pyruvatibacter mobilis</name>
    <dbReference type="NCBI Taxonomy" id="1712261"/>
    <lineage>
        <taxon>Bacteria</taxon>
        <taxon>Pseudomonadati</taxon>
        <taxon>Pseudomonadota</taxon>
        <taxon>Alphaproteobacteria</taxon>
        <taxon>Hyphomicrobiales</taxon>
        <taxon>Parvibaculaceae</taxon>
        <taxon>Pyruvatibacter</taxon>
    </lineage>
</organism>
<evidence type="ECO:0000256" key="14">
    <source>
        <dbReference type="SAM" id="Phobius"/>
    </source>
</evidence>
<keyword evidence="16" id="KW-1185">Reference proteome</keyword>
<keyword evidence="6 13" id="KW-0812">Transmembrane</keyword>
<evidence type="ECO:0000256" key="13">
    <source>
        <dbReference type="RuleBase" id="RU003943"/>
    </source>
</evidence>
<evidence type="ECO:0000256" key="2">
    <source>
        <dbReference type="ARBA" id="ARBA00004651"/>
    </source>
</evidence>
<evidence type="ECO:0000256" key="3">
    <source>
        <dbReference type="ARBA" id="ARBA00008034"/>
    </source>
</evidence>
<dbReference type="GO" id="GO:0043190">
    <property type="term" value="C:ATP-binding cassette (ABC) transporter complex"/>
    <property type="evidence" value="ECO:0007669"/>
    <property type="project" value="InterPro"/>
</dbReference>
<sequence length="264" mass="26952">MLDDFFVRAILAALGVAVMAAPLGCFVVWRRMAYFGDTTAHSSLLGIGLGIVLGIDLTIGVAAVTVSVALLLLAMERRVGIGLDALLGILAHSTLALGVIVIALTPGVRVDLTAYLFGDVLAVSVSDLALIFGLAAAVLAVLVSLWRRMVAVTMDEELAAAEGIPAPLYRLALVLLLAVVIAVAMKIVGVLLVTALLIIPAASARGLARSPEQMAVLATVIAATAAVGGLMLSLYVDTPSGPSIVVVAAALFVASLLPVSLRRG</sequence>
<evidence type="ECO:0000256" key="6">
    <source>
        <dbReference type="ARBA" id="ARBA00022692"/>
    </source>
</evidence>
<feature type="transmembrane region" description="Helical" evidence="14">
    <location>
        <begin position="85"/>
        <end position="108"/>
    </location>
</feature>
<evidence type="ECO:0000256" key="10">
    <source>
        <dbReference type="ARBA" id="ARBA00023065"/>
    </source>
</evidence>
<evidence type="ECO:0000256" key="1">
    <source>
        <dbReference type="ARBA" id="ARBA00002313"/>
    </source>
</evidence>
<keyword evidence="8" id="KW-0864">Zinc transport</keyword>
<comment type="similarity">
    <text evidence="3 13">Belongs to the ABC-3 integral membrane protein family.</text>
</comment>
<dbReference type="EMBL" id="WXYQ01000006">
    <property type="protein sequence ID" value="NBG95994.1"/>
    <property type="molecule type" value="Genomic_DNA"/>
</dbReference>
<evidence type="ECO:0000256" key="4">
    <source>
        <dbReference type="ARBA" id="ARBA00022448"/>
    </source>
</evidence>
<dbReference type="AlphaFoldDB" id="A0A845QC05"/>
<evidence type="ECO:0000313" key="15">
    <source>
        <dbReference type="EMBL" id="NBG95994.1"/>
    </source>
</evidence>
<keyword evidence="9 14" id="KW-1133">Transmembrane helix</keyword>
<evidence type="ECO:0000256" key="8">
    <source>
        <dbReference type="ARBA" id="ARBA00022906"/>
    </source>
</evidence>
<feature type="transmembrane region" description="Helical" evidence="14">
    <location>
        <begin position="128"/>
        <end position="146"/>
    </location>
</feature>
<feature type="transmembrane region" description="Helical" evidence="14">
    <location>
        <begin position="49"/>
        <end position="73"/>
    </location>
</feature>
<evidence type="ECO:0000256" key="7">
    <source>
        <dbReference type="ARBA" id="ARBA00022833"/>
    </source>
</evidence>
<keyword evidence="7" id="KW-0862">Zinc</keyword>
<keyword evidence="11 14" id="KW-0472">Membrane</keyword>
<feature type="transmembrane region" description="Helical" evidence="14">
    <location>
        <begin position="215"/>
        <end position="236"/>
    </location>
</feature>
<dbReference type="PANTHER" id="PTHR30477">
    <property type="entry name" value="ABC-TRANSPORTER METAL-BINDING PROTEIN"/>
    <property type="match status" value="1"/>
</dbReference>
<protein>
    <recommendedName>
        <fullName evidence="12">High-affinity zinc uptake system membrane protein ZnuB</fullName>
    </recommendedName>
</protein>
<name>A0A845QC05_9HYPH</name>
<evidence type="ECO:0000256" key="5">
    <source>
        <dbReference type="ARBA" id="ARBA00022475"/>
    </source>
</evidence>
<dbReference type="Gene3D" id="1.10.3470.10">
    <property type="entry name" value="ABC transporter involved in vitamin B12 uptake, BtuC"/>
    <property type="match status" value="1"/>
</dbReference>